<proteinExistence type="predicted"/>
<dbReference type="Proteomes" id="UP000494106">
    <property type="component" value="Unassembled WGS sequence"/>
</dbReference>
<accession>A0A8S0ZAX8</accession>
<reference evidence="1 2" key="1">
    <citation type="submission" date="2020-04" db="EMBL/GenBank/DDBJ databases">
        <authorList>
            <person name="Wallbank WR R."/>
            <person name="Pardo Diaz C."/>
            <person name="Kozak K."/>
            <person name="Martin S."/>
            <person name="Jiggins C."/>
            <person name="Moest M."/>
            <person name="Warren A I."/>
            <person name="Byers J.R.P. K."/>
            <person name="Montejo-Kovacevich G."/>
            <person name="Yen C E."/>
        </authorList>
    </citation>
    <scope>NUCLEOTIDE SEQUENCE [LARGE SCALE GENOMIC DNA]</scope>
</reference>
<protein>
    <submittedName>
        <fullName evidence="1">Uncharacterized protein</fullName>
    </submittedName>
</protein>
<name>A0A8S0ZAX8_ARCPL</name>
<gene>
    <name evidence="1" type="ORF">APLA_LOCUS3968</name>
</gene>
<evidence type="ECO:0000313" key="2">
    <source>
        <dbReference type="Proteomes" id="UP000494106"/>
    </source>
</evidence>
<comment type="caution">
    <text evidence="1">The sequence shown here is derived from an EMBL/GenBank/DDBJ whole genome shotgun (WGS) entry which is preliminary data.</text>
</comment>
<dbReference type="EMBL" id="CADEBC010000426">
    <property type="protein sequence ID" value="CAB3229842.1"/>
    <property type="molecule type" value="Genomic_DNA"/>
</dbReference>
<organism evidence="1 2">
    <name type="scientific">Arctia plantaginis</name>
    <name type="common">Wood tiger moth</name>
    <name type="synonym">Phalaena plantaginis</name>
    <dbReference type="NCBI Taxonomy" id="874455"/>
    <lineage>
        <taxon>Eukaryota</taxon>
        <taxon>Metazoa</taxon>
        <taxon>Ecdysozoa</taxon>
        <taxon>Arthropoda</taxon>
        <taxon>Hexapoda</taxon>
        <taxon>Insecta</taxon>
        <taxon>Pterygota</taxon>
        <taxon>Neoptera</taxon>
        <taxon>Endopterygota</taxon>
        <taxon>Lepidoptera</taxon>
        <taxon>Glossata</taxon>
        <taxon>Ditrysia</taxon>
        <taxon>Noctuoidea</taxon>
        <taxon>Erebidae</taxon>
        <taxon>Arctiinae</taxon>
        <taxon>Arctia</taxon>
    </lineage>
</organism>
<evidence type="ECO:0000313" key="1">
    <source>
        <dbReference type="EMBL" id="CAB3229842.1"/>
    </source>
</evidence>
<dbReference type="AlphaFoldDB" id="A0A8S0ZAX8"/>
<sequence length="89" mass="9838">MYNGRTEEKAVYLLYLNKDVETHARAMVARILKRVGAFGAERATLKSARGRCVRGVSAAPPQPRLPAWKFDFSDVSSAPCFATIELHAT</sequence>
<dbReference type="OrthoDB" id="10365258at2759"/>
<keyword evidence="2" id="KW-1185">Reference proteome</keyword>